<organism evidence="1 2">
    <name type="scientific">Antrodiella citrinella</name>
    <dbReference type="NCBI Taxonomy" id="2447956"/>
    <lineage>
        <taxon>Eukaryota</taxon>
        <taxon>Fungi</taxon>
        <taxon>Dikarya</taxon>
        <taxon>Basidiomycota</taxon>
        <taxon>Agaricomycotina</taxon>
        <taxon>Agaricomycetes</taxon>
        <taxon>Polyporales</taxon>
        <taxon>Steccherinaceae</taxon>
        <taxon>Antrodiella</taxon>
    </lineage>
</organism>
<proteinExistence type="predicted"/>
<name>A0A4S4M7B3_9APHY</name>
<evidence type="ECO:0000313" key="2">
    <source>
        <dbReference type="Proteomes" id="UP000308730"/>
    </source>
</evidence>
<accession>A0A4S4M7B3</accession>
<comment type="caution">
    <text evidence="1">The sequence shown here is derived from an EMBL/GenBank/DDBJ whole genome shotgun (WGS) entry which is preliminary data.</text>
</comment>
<dbReference type="Proteomes" id="UP000308730">
    <property type="component" value="Unassembled WGS sequence"/>
</dbReference>
<dbReference type="EMBL" id="SGPM01000461">
    <property type="protein sequence ID" value="THH21182.1"/>
    <property type="molecule type" value="Genomic_DNA"/>
</dbReference>
<evidence type="ECO:0000313" key="1">
    <source>
        <dbReference type="EMBL" id="THH21182.1"/>
    </source>
</evidence>
<sequence>MLADPLSLDLELGIMFGPRLYTRQDRATMEKRWQARVACMAASKAGEFDRRTQWIVIEDGWHRTTRDRPNADRREHCTVREMWRTLRGTAVEGQRRHVYRELRRHLRDQLPM</sequence>
<gene>
    <name evidence="1" type="ORF">EUX98_g8441</name>
</gene>
<dbReference type="AlphaFoldDB" id="A0A4S4M7B3"/>
<protein>
    <submittedName>
        <fullName evidence="1">Uncharacterized protein</fullName>
    </submittedName>
</protein>
<keyword evidence="2" id="KW-1185">Reference proteome</keyword>
<reference evidence="1 2" key="1">
    <citation type="submission" date="2019-02" db="EMBL/GenBank/DDBJ databases">
        <title>Genome sequencing of the rare red list fungi Antrodiella citrinella (Flaviporus citrinellus).</title>
        <authorList>
            <person name="Buettner E."/>
            <person name="Kellner H."/>
        </authorList>
    </citation>
    <scope>NUCLEOTIDE SEQUENCE [LARGE SCALE GENOMIC DNA]</scope>
    <source>
        <strain evidence="1 2">DSM 108506</strain>
    </source>
</reference>